<feature type="binding site" evidence="11">
    <location>
        <position position="92"/>
    </location>
    <ligand>
        <name>ATP</name>
        <dbReference type="ChEBI" id="CHEBI:30616"/>
    </ligand>
</feature>
<feature type="region of interest" description="C" evidence="10">
    <location>
        <begin position="546"/>
        <end position="624"/>
    </location>
</feature>
<comment type="subcellular location">
    <subcellularLocation>
        <location evidence="1 10">Cytoplasm</location>
    </subcellularLocation>
</comment>
<evidence type="ECO:0000313" key="13">
    <source>
        <dbReference type="EMBL" id="SIS51766.1"/>
    </source>
</evidence>
<proteinExistence type="inferred from homology"/>
<dbReference type="Proteomes" id="UP000185678">
    <property type="component" value="Unassembled WGS sequence"/>
</dbReference>
<dbReference type="InterPro" id="IPR036890">
    <property type="entry name" value="HATPase_C_sf"/>
</dbReference>
<feature type="region of interest" description="A; substrate-binding" evidence="10">
    <location>
        <begin position="1"/>
        <end position="327"/>
    </location>
</feature>
<dbReference type="InterPro" id="IPR037196">
    <property type="entry name" value="HSP90_C"/>
</dbReference>
<dbReference type="SUPFAM" id="SSF54211">
    <property type="entry name" value="Ribosomal protein S5 domain 2-like"/>
    <property type="match status" value="1"/>
</dbReference>
<dbReference type="SMART" id="SM00387">
    <property type="entry name" value="HATPase_c"/>
    <property type="match status" value="1"/>
</dbReference>
<dbReference type="HAMAP" id="MF_00505">
    <property type="entry name" value="HSP90"/>
    <property type="match status" value="1"/>
</dbReference>
<reference evidence="13 14" key="1">
    <citation type="submission" date="2017-01" db="EMBL/GenBank/DDBJ databases">
        <authorList>
            <person name="Mah S.A."/>
            <person name="Swanson W.J."/>
            <person name="Moy G.W."/>
            <person name="Vacquier V.D."/>
        </authorList>
    </citation>
    <scope>NUCLEOTIDE SEQUENCE [LARGE SCALE GENOMIC DNA]</scope>
    <source>
        <strain evidence="13 14">DSM 11589</strain>
    </source>
</reference>
<feature type="domain" description="Histidine kinase/HSP90-like ATPase" evidence="12">
    <location>
        <begin position="26"/>
        <end position="181"/>
    </location>
</feature>
<dbReference type="EMBL" id="FTOA01000002">
    <property type="protein sequence ID" value="SIS51766.1"/>
    <property type="molecule type" value="Genomic_DNA"/>
</dbReference>
<keyword evidence="6 10" id="KW-0346">Stress response</keyword>
<evidence type="ECO:0000313" key="14">
    <source>
        <dbReference type="Proteomes" id="UP000185678"/>
    </source>
</evidence>
<evidence type="ECO:0000256" key="2">
    <source>
        <dbReference type="ARBA" id="ARBA00008239"/>
    </source>
</evidence>
<dbReference type="STRING" id="80876.SAMN05421779_102431"/>
<dbReference type="GO" id="GO:0140662">
    <property type="term" value="F:ATP-dependent protein folding chaperone"/>
    <property type="evidence" value="ECO:0007669"/>
    <property type="project" value="InterPro"/>
</dbReference>
<dbReference type="InterPro" id="IPR001404">
    <property type="entry name" value="Hsp90_fam"/>
</dbReference>
<keyword evidence="14" id="KW-1185">Reference proteome</keyword>
<feature type="binding site" evidence="11">
    <location>
        <begin position="121"/>
        <end position="126"/>
    </location>
    <ligand>
        <name>ATP</name>
        <dbReference type="ChEBI" id="CHEBI:30616"/>
    </ligand>
</feature>
<comment type="subunit">
    <text evidence="10">Homodimer.</text>
</comment>
<evidence type="ECO:0000256" key="10">
    <source>
        <dbReference type="HAMAP-Rule" id="MF_00505"/>
    </source>
</evidence>
<protein>
    <recommendedName>
        <fullName evidence="9 10">Chaperone protein HtpG</fullName>
    </recommendedName>
    <alternativeName>
        <fullName evidence="10">Heat shock protein HtpG</fullName>
    </alternativeName>
    <alternativeName>
        <fullName evidence="10">High temperature protein G</fullName>
    </alternativeName>
</protein>
<gene>
    <name evidence="10" type="primary">htpG</name>
    <name evidence="13" type="ORF">SAMN05421779_102431</name>
</gene>
<evidence type="ECO:0000256" key="9">
    <source>
        <dbReference type="ARBA" id="ARBA00070675"/>
    </source>
</evidence>
<evidence type="ECO:0000256" key="6">
    <source>
        <dbReference type="ARBA" id="ARBA00023016"/>
    </source>
</evidence>
<feature type="binding site" evidence="11">
    <location>
        <position position="79"/>
    </location>
    <ligand>
        <name>ATP</name>
        <dbReference type="ChEBI" id="CHEBI:30616"/>
    </ligand>
</feature>
<feature type="binding site" evidence="11">
    <location>
        <position position="171"/>
    </location>
    <ligand>
        <name>ATP</name>
        <dbReference type="ChEBI" id="CHEBI:30616"/>
    </ligand>
</feature>
<evidence type="ECO:0000256" key="7">
    <source>
        <dbReference type="ARBA" id="ARBA00023186"/>
    </source>
</evidence>
<comment type="caution">
    <text evidence="10">Lacks conserved residue(s) required for the propagation of feature annotation.</text>
</comment>
<dbReference type="CDD" id="cd16927">
    <property type="entry name" value="HATPase_Hsp90-like"/>
    <property type="match status" value="1"/>
</dbReference>
<dbReference type="PROSITE" id="PS00298">
    <property type="entry name" value="HSP90"/>
    <property type="match status" value="1"/>
</dbReference>
<keyword evidence="3 10" id="KW-0963">Cytoplasm</keyword>
<dbReference type="SUPFAM" id="SSF110942">
    <property type="entry name" value="HSP90 C-terminal domain"/>
    <property type="match status" value="1"/>
</dbReference>
<dbReference type="InterPro" id="IPR020575">
    <property type="entry name" value="Hsp90_N"/>
</dbReference>
<dbReference type="PRINTS" id="PR00775">
    <property type="entry name" value="HEATSHOCK90"/>
</dbReference>
<dbReference type="FunFam" id="3.30.230.80:FF:000002">
    <property type="entry name" value="Molecular chaperone HtpG"/>
    <property type="match status" value="1"/>
</dbReference>
<evidence type="ECO:0000259" key="12">
    <source>
        <dbReference type="SMART" id="SM00387"/>
    </source>
</evidence>
<evidence type="ECO:0000256" key="4">
    <source>
        <dbReference type="ARBA" id="ARBA00022741"/>
    </source>
</evidence>
<dbReference type="InterPro" id="IPR020568">
    <property type="entry name" value="Ribosomal_Su5_D2-typ_SF"/>
</dbReference>
<dbReference type="OrthoDB" id="9802640at2"/>
<feature type="binding site" evidence="11">
    <location>
        <position position="327"/>
    </location>
    <ligand>
        <name>ATP</name>
        <dbReference type="ChEBI" id="CHEBI:30616"/>
    </ligand>
</feature>
<evidence type="ECO:0000256" key="11">
    <source>
        <dbReference type="PIRSR" id="PIRSR002583-1"/>
    </source>
</evidence>
<evidence type="ECO:0000256" key="3">
    <source>
        <dbReference type="ARBA" id="ARBA00022490"/>
    </source>
</evidence>
<dbReference type="GO" id="GO:0016887">
    <property type="term" value="F:ATP hydrolysis activity"/>
    <property type="evidence" value="ECO:0007669"/>
    <property type="project" value="InterPro"/>
</dbReference>
<dbReference type="Pfam" id="PF00183">
    <property type="entry name" value="HSP90"/>
    <property type="match status" value="1"/>
</dbReference>
<dbReference type="Gene3D" id="1.20.120.790">
    <property type="entry name" value="Heat shock protein 90, C-terminal domain"/>
    <property type="match status" value="1"/>
</dbReference>
<comment type="function">
    <text evidence="8 10">Molecular chaperone. Has ATPase activity.</text>
</comment>
<dbReference type="SUPFAM" id="SSF55874">
    <property type="entry name" value="ATPase domain of HSP90 chaperone/DNA topoisomerase II/histidine kinase"/>
    <property type="match status" value="1"/>
</dbReference>
<evidence type="ECO:0000256" key="8">
    <source>
        <dbReference type="ARBA" id="ARBA00058590"/>
    </source>
</evidence>
<dbReference type="RefSeq" id="WP_076399294.1">
    <property type="nucleotide sequence ID" value="NZ_FTOA01000002.1"/>
</dbReference>
<comment type="similarity">
    <text evidence="2 10">Belongs to the heat shock protein 90 family.</text>
</comment>
<keyword evidence="7 10" id="KW-0143">Chaperone</keyword>
<dbReference type="AlphaFoldDB" id="A0A1N7JRA3"/>
<feature type="binding site" evidence="11">
    <location>
        <position position="37"/>
    </location>
    <ligand>
        <name>ATP</name>
        <dbReference type="ChEBI" id="CHEBI:30616"/>
    </ligand>
</feature>
<sequence>MTEEKLSFQAEVAKLLDIVVHSLYSQKEIFLRELISNASDACDKLRYAALTEPALLAGDADLRIELVIDKDARTLTVRDNGVGMNREDLINNLGTIARSGTSEFVKALSGDQRKDVSLIGQFGVGFYSAYMVAGTVEVRSRKAGDEHGWRWVSDGKGEFTVTEVADVARGTSITLHLKDDEGEFLEPFRLRQVVKTYSDHIALPVVLKGAEGAEDETLNSASALWTRSKSDITDEQYTEFYHHIAHAFDAPWLTLHYRAEGAIEYTGLLFVPTEKPFDLFTPERKNQLKLYVNRVFISGDCEGLLPPYLRFVRGVVDSPDLPLNVSREMLQHNPMLAKIRSGLTKRILSELAKKAEGAADEYATFWATFGAVLKEGLHEDYERRDDITKLCRFASTQGDGLVSLAEYKARMKDGQDAIYFITGESVDALKNSPQVEGYLAKGVEVLLLTDDIDEFWVASVPSYDGTPLKSVGQGVADLSKIKGEEKAEDEAKKDEAPASALDSLIAALKAALGEAVKDVRTTDRLTSSPCCLVANDGEMSLHLERLLKAHKRGPDSFPARVLEINPSHPLIKGLATRAEAGEGSSLDDAAHLLLDQARIIEGEGPLDPVAFARRMAKVMERGFA</sequence>
<dbReference type="FunFam" id="3.30.565.10:FF:000009">
    <property type="entry name" value="Molecular chaperone HtpG"/>
    <property type="match status" value="1"/>
</dbReference>
<organism evidence="13 14">
    <name type="scientific">Insolitispirillum peregrinum</name>
    <dbReference type="NCBI Taxonomy" id="80876"/>
    <lineage>
        <taxon>Bacteria</taxon>
        <taxon>Pseudomonadati</taxon>
        <taxon>Pseudomonadota</taxon>
        <taxon>Alphaproteobacteria</taxon>
        <taxon>Rhodospirillales</taxon>
        <taxon>Novispirillaceae</taxon>
        <taxon>Insolitispirillum</taxon>
    </lineage>
</organism>
<keyword evidence="5 10" id="KW-0067">ATP-binding</keyword>
<dbReference type="PANTHER" id="PTHR11528">
    <property type="entry name" value="HEAT SHOCK PROTEIN 90 FAMILY MEMBER"/>
    <property type="match status" value="1"/>
</dbReference>
<feature type="binding site" evidence="11">
    <location>
        <position position="33"/>
    </location>
    <ligand>
        <name>ATP</name>
        <dbReference type="ChEBI" id="CHEBI:30616"/>
    </ligand>
</feature>
<dbReference type="Gene3D" id="3.30.565.10">
    <property type="entry name" value="Histidine kinase-like ATPase, C-terminal domain"/>
    <property type="match status" value="1"/>
</dbReference>
<dbReference type="InterPro" id="IPR019805">
    <property type="entry name" value="Heat_shock_protein_90_CS"/>
</dbReference>
<dbReference type="GO" id="GO:0051082">
    <property type="term" value="F:unfolded protein binding"/>
    <property type="evidence" value="ECO:0007669"/>
    <property type="project" value="UniProtKB-UniRule"/>
</dbReference>
<evidence type="ECO:0000256" key="5">
    <source>
        <dbReference type="ARBA" id="ARBA00022840"/>
    </source>
</evidence>
<name>A0A1N7JRA3_9PROT</name>
<dbReference type="GO" id="GO:0005524">
    <property type="term" value="F:ATP binding"/>
    <property type="evidence" value="ECO:0007669"/>
    <property type="project" value="UniProtKB-UniRule"/>
</dbReference>
<dbReference type="NCBIfam" id="NF003555">
    <property type="entry name" value="PRK05218.1"/>
    <property type="match status" value="1"/>
</dbReference>
<dbReference type="InterPro" id="IPR003594">
    <property type="entry name" value="HATPase_dom"/>
</dbReference>
<feature type="binding site" evidence="11">
    <location>
        <position position="84"/>
    </location>
    <ligand>
        <name>ATP</name>
        <dbReference type="ChEBI" id="CHEBI:30616"/>
    </ligand>
</feature>
<dbReference type="Gene3D" id="3.40.50.11260">
    <property type="match status" value="1"/>
</dbReference>
<dbReference type="PIRSF" id="PIRSF002583">
    <property type="entry name" value="Hsp90"/>
    <property type="match status" value="1"/>
</dbReference>
<feature type="binding site" evidence="11">
    <location>
        <begin position="99"/>
        <end position="100"/>
    </location>
    <ligand>
        <name>ATP</name>
        <dbReference type="ChEBI" id="CHEBI:30616"/>
    </ligand>
</feature>
<evidence type="ECO:0000256" key="1">
    <source>
        <dbReference type="ARBA" id="ARBA00004496"/>
    </source>
</evidence>
<accession>A0A1N7JRA3</accession>
<dbReference type="Gene3D" id="3.30.230.80">
    <property type="match status" value="1"/>
</dbReference>
<keyword evidence="4 10" id="KW-0547">Nucleotide-binding</keyword>
<dbReference type="GO" id="GO:0005737">
    <property type="term" value="C:cytoplasm"/>
    <property type="evidence" value="ECO:0007669"/>
    <property type="project" value="UniProtKB-SubCell"/>
</dbReference>
<dbReference type="Pfam" id="PF13589">
    <property type="entry name" value="HATPase_c_3"/>
    <property type="match status" value="1"/>
</dbReference>